<gene>
    <name evidence="2" type="ORF">WMO46_07200</name>
</gene>
<accession>A0ABV1GXR9</accession>
<dbReference type="PANTHER" id="PTHR43752:SF2">
    <property type="entry name" value="BNR_ASP-BOX REPEAT FAMILY PROTEIN"/>
    <property type="match status" value="1"/>
</dbReference>
<evidence type="ECO:0000259" key="1">
    <source>
        <dbReference type="Pfam" id="PF13088"/>
    </source>
</evidence>
<dbReference type="EC" id="3.2.1.-" evidence="2"/>
<dbReference type="RefSeq" id="WP_281511772.1">
    <property type="nucleotide sequence ID" value="NZ_JBBMFL010000006.1"/>
</dbReference>
<name>A0ABV1GXR9_9BACT</name>
<dbReference type="SUPFAM" id="SSF50939">
    <property type="entry name" value="Sialidases"/>
    <property type="match status" value="1"/>
</dbReference>
<reference evidence="2 3" key="1">
    <citation type="submission" date="2024-03" db="EMBL/GenBank/DDBJ databases">
        <title>Human intestinal bacterial collection.</title>
        <authorList>
            <person name="Pauvert C."/>
            <person name="Hitch T.C.A."/>
            <person name="Clavel T."/>
        </authorList>
    </citation>
    <scope>NUCLEOTIDE SEQUENCE [LARGE SCALE GENOMIC DNA]</scope>
    <source>
        <strain evidence="2 3">CLA-KB-H122</strain>
    </source>
</reference>
<sequence length="382" mass="43677">MEPVRVDTRPAEKYRLANLDYGMTIGIEQTPGGRIWCCWVAGGDDADAYFLLAWSDDGGETWSDTKAVVDPHDATLPEKRRTIVGNLWCDPDGQLWLFYDVAMTYYDGRGGTWATVCRNPDGRKPRWSEPQYVGIGFTLNKPTVLSNGEWILPQSLWERGVIDILLDNGRKQNVYHDAWHEYDSLRRANVFISSDKGRSWQLHAGVAVPGQRHDENMVIERRDGSLAMTVRSKAGWIYRSLSYDNGRTWSAPEEWQPHVNSRHFIRRLADGRLLLVRHGMTDEQTPKRSHLRAFISEDDGLTWQGGLLLDERQGISYPDGFESSDGYVYISYDRNRSKDGEILLARFTPDDVLHGEIISPRGVLRKIISTPGRIKTHRSKNR</sequence>
<protein>
    <submittedName>
        <fullName evidence="2">Sialidase family protein</fullName>
        <ecNumber evidence="2">3.2.1.-</ecNumber>
    </submittedName>
</protein>
<dbReference type="EMBL" id="JBBMFL010000006">
    <property type="protein sequence ID" value="MEQ2544733.1"/>
    <property type="molecule type" value="Genomic_DNA"/>
</dbReference>
<keyword evidence="2" id="KW-0378">Hydrolase</keyword>
<keyword evidence="3" id="KW-1185">Reference proteome</keyword>
<feature type="domain" description="Sialidase" evidence="1">
    <location>
        <begin position="33"/>
        <end position="330"/>
    </location>
</feature>
<organism evidence="2 3">
    <name type="scientific">Alistipes intestinihominis</name>
    <dbReference type="NCBI Taxonomy" id="3133172"/>
    <lineage>
        <taxon>Bacteria</taxon>
        <taxon>Pseudomonadati</taxon>
        <taxon>Bacteroidota</taxon>
        <taxon>Bacteroidia</taxon>
        <taxon>Bacteroidales</taxon>
        <taxon>Rikenellaceae</taxon>
        <taxon>Alistipes</taxon>
    </lineage>
</organism>
<dbReference type="InterPro" id="IPR011040">
    <property type="entry name" value="Sialidase"/>
</dbReference>
<proteinExistence type="predicted"/>
<comment type="caution">
    <text evidence="2">The sequence shown here is derived from an EMBL/GenBank/DDBJ whole genome shotgun (WGS) entry which is preliminary data.</text>
</comment>
<dbReference type="InterPro" id="IPR036278">
    <property type="entry name" value="Sialidase_sf"/>
</dbReference>
<keyword evidence="2" id="KW-0326">Glycosidase</keyword>
<dbReference type="Pfam" id="PF13088">
    <property type="entry name" value="BNR_2"/>
    <property type="match status" value="1"/>
</dbReference>
<evidence type="ECO:0000313" key="3">
    <source>
        <dbReference type="Proteomes" id="UP001460202"/>
    </source>
</evidence>
<dbReference type="CDD" id="cd15482">
    <property type="entry name" value="Sialidase_non-viral"/>
    <property type="match status" value="1"/>
</dbReference>
<evidence type="ECO:0000313" key="2">
    <source>
        <dbReference type="EMBL" id="MEQ2544733.1"/>
    </source>
</evidence>
<dbReference type="Proteomes" id="UP001460202">
    <property type="component" value="Unassembled WGS sequence"/>
</dbReference>
<dbReference type="Gene3D" id="2.120.10.10">
    <property type="match status" value="1"/>
</dbReference>
<dbReference type="PANTHER" id="PTHR43752">
    <property type="entry name" value="BNR/ASP-BOX REPEAT FAMILY PROTEIN"/>
    <property type="match status" value="1"/>
</dbReference>
<dbReference type="GO" id="GO:0016798">
    <property type="term" value="F:hydrolase activity, acting on glycosyl bonds"/>
    <property type="evidence" value="ECO:0007669"/>
    <property type="project" value="UniProtKB-KW"/>
</dbReference>